<dbReference type="Pfam" id="PF18402">
    <property type="entry name" value="Thioredoxin_14"/>
    <property type="match status" value="1"/>
</dbReference>
<reference evidence="12" key="1">
    <citation type="submission" date="2022-03" db="EMBL/GenBank/DDBJ databases">
        <authorList>
            <person name="Legras J.-L."/>
            <person name="Devillers H."/>
            <person name="Grondin C."/>
        </authorList>
    </citation>
    <scope>NUCLEOTIDE SEQUENCE</scope>
    <source>
        <strain evidence="12">CLIB 1423</strain>
    </source>
</reference>
<feature type="domain" description="Glucosyltransferase 24 catalytic" evidence="11">
    <location>
        <begin position="1182"/>
        <end position="1449"/>
    </location>
</feature>
<evidence type="ECO:0000313" key="13">
    <source>
        <dbReference type="Proteomes" id="UP000837801"/>
    </source>
</evidence>
<dbReference type="GO" id="GO:0003980">
    <property type="term" value="F:UDP-glucose:glycoprotein glucosyltransferase activity"/>
    <property type="evidence" value="ECO:0007669"/>
    <property type="project" value="InterPro"/>
</dbReference>
<feature type="domain" description="UGGT thioredoxin-like" evidence="8">
    <location>
        <begin position="32"/>
        <end position="236"/>
    </location>
</feature>
<gene>
    <name evidence="12" type="ORF">CLIB1423_10S03598</name>
</gene>
<dbReference type="OrthoDB" id="27683at2759"/>
<evidence type="ECO:0000256" key="3">
    <source>
        <dbReference type="ARBA" id="ARBA00022729"/>
    </source>
</evidence>
<feature type="compositionally biased region" description="Acidic residues" evidence="6">
    <location>
        <begin position="1499"/>
        <end position="1510"/>
    </location>
</feature>
<protein>
    <submittedName>
        <fullName evidence="12">Killer toxin-resistance protein 5</fullName>
    </submittedName>
</protein>
<organism evidence="12 13">
    <name type="scientific">[Candida] railenensis</name>
    <dbReference type="NCBI Taxonomy" id="45579"/>
    <lineage>
        <taxon>Eukaryota</taxon>
        <taxon>Fungi</taxon>
        <taxon>Dikarya</taxon>
        <taxon>Ascomycota</taxon>
        <taxon>Saccharomycotina</taxon>
        <taxon>Pichiomycetes</taxon>
        <taxon>Debaryomycetaceae</taxon>
        <taxon>Kurtzmaniella</taxon>
    </lineage>
</organism>
<evidence type="ECO:0000259" key="8">
    <source>
        <dbReference type="Pfam" id="PF18400"/>
    </source>
</evidence>
<dbReference type="InterPro" id="IPR009448">
    <property type="entry name" value="UDP-g_GGtrans"/>
</dbReference>
<evidence type="ECO:0000259" key="10">
    <source>
        <dbReference type="Pfam" id="PF18402"/>
    </source>
</evidence>
<feature type="domain" description="UGGT thioredoxin-like" evidence="10">
    <location>
        <begin position="430"/>
        <end position="656"/>
    </location>
</feature>
<dbReference type="SUPFAM" id="SSF53448">
    <property type="entry name" value="Nucleotide-diphospho-sugar transferases"/>
    <property type="match status" value="1"/>
</dbReference>
<dbReference type="InterPro" id="IPR040692">
    <property type="entry name" value="UGGT_TRXL_3"/>
</dbReference>
<keyword evidence="5" id="KW-0325">Glycoprotein</keyword>
<comment type="subcellular location">
    <subcellularLocation>
        <location evidence="2">Endoplasmic reticulum lumen</location>
    </subcellularLocation>
</comment>
<dbReference type="EMBL" id="CAKXYY010000010">
    <property type="protein sequence ID" value="CAH2353376.1"/>
    <property type="molecule type" value="Genomic_DNA"/>
</dbReference>
<feature type="compositionally biased region" description="Basic and acidic residues" evidence="6">
    <location>
        <begin position="1457"/>
        <end position="1483"/>
    </location>
</feature>
<evidence type="ECO:0000256" key="7">
    <source>
        <dbReference type="SAM" id="SignalP"/>
    </source>
</evidence>
<dbReference type="InterPro" id="IPR040694">
    <property type="entry name" value="UGGT_TRXL_2"/>
</dbReference>
<dbReference type="Pfam" id="PF18404">
    <property type="entry name" value="Glyco_transf_24"/>
    <property type="match status" value="1"/>
</dbReference>
<dbReference type="GO" id="GO:0051082">
    <property type="term" value="F:unfolded protein binding"/>
    <property type="evidence" value="ECO:0007669"/>
    <property type="project" value="TreeGrafter"/>
</dbReference>
<evidence type="ECO:0000256" key="1">
    <source>
        <dbReference type="ARBA" id="ARBA00001913"/>
    </source>
</evidence>
<dbReference type="InterPro" id="IPR029044">
    <property type="entry name" value="Nucleotide-diphossugar_trans"/>
</dbReference>
<dbReference type="Pfam" id="PF18400">
    <property type="entry name" value="Thioredoxin_12"/>
    <property type="match status" value="1"/>
</dbReference>
<dbReference type="PANTHER" id="PTHR11226:SF0">
    <property type="entry name" value="UDP-GLUCOSE:GLYCOPROTEIN GLUCOSYLTRANSFERASE"/>
    <property type="match status" value="1"/>
</dbReference>
<keyword evidence="4" id="KW-0256">Endoplasmic reticulum</keyword>
<sequence length="1510" mass="173034">MLLVHFTAYVAAVVVSTWASTIDVGLEASWKSTSFQLNLLESAAQLNEELYFSTIEYITGINEDEDADDFDEDQKVSDKMLFDHVKLKLDSSSLAFLNFSTIYKVNSPRIQAHYDYFSSNPELLERVKSECSTDSFGNRILTESSPNPEAFLLLNNKIYCSPDEVFALQTDSVKQDSIELLPFDRIYGANSDSPLSVLYGDIESEFFRKLLKNMLLSAKSGKLRFIWRYISSKDEADRPFETLAGYGIDLSLKRTDYIAIDDRDGTEPTGEAEKIHLTKEQSSQLGESLTRKLLQNPSYTILREYLENFPSRISEIAYLSVDNDEVKTNILANEKIGLSSDSIGLYVNGAPIHRLELDSFSLVKKIKVELDIINQLMSLGFSIKQSKLLVSKFSLLSAVKQAQYYQGNTMMGNNENRYKLYQHKFESSSNFGSGGVVYFNDIEEDDAYSDYPVDRIEAYSGETFRKLKQGQIPPLKENIHELIFAIDILDKEHLKIFFSLSKLILDRSLPQQLAILPLSLSASQSSLERDLIESFYFVTSSGSPKEGLAFLYKYLESKSDEETNELISEIKEKIPESFEFKPVHKTTQDVFSIDQASVIINGVITSLSSPNWQNFIGKQIVQDVTIIQKQLKLNNKISSLKSLLYDQAGTKRNSRIVPSDLSTLKYKLITEELLKESILIKRKDLNAYRQVKPFWLIGNFNKSKLQKQLITFLKLIKKDRNVQLRIINVSNEDIFSGLDLSQLAESEIDDVISKIESFSKSSLSDEVNIDKSKLLADNKFPSSLSFVLYNSRFLRLDELLDEDELLQVMKFESVQRIGIIEELPLSYSSVFDGKTLIDIFKASNTKFSISDWFDLVTSIITKSFFVDETLYLNDVSRYDFNMLNQGNSLVVSKNTNLDPKVEILLIIDPIDEFAQLAVSLLNSVLDFEFINIKILLQPNLIARDDESRININRIFSGVYPSSVVTFEDNGRVKSFEKSPVTIPKETLLTSELIVPSNWITVIKSEPIGVDLDNIKLATDEKNITAKYELKNLLIEGFAKETITANSPTGMWLEINKSTGKDSWSNKDTTVMSTLGYFQLQGTPGLWNLRIKPESSSAEYYSLLSASLNAFDYNSKPVTSVSTPIFSLRGSDIRVRVTKNAGYEDKALLDAPDSNKNDKLKKKKKSGFFSSSNKDEVEKVADINIFSIVSGHLYERFLSIMTASVRAHTDQTVKFWIIENYISSNFKSLLPYLSHKYGFEYELITYKWPKWLRQQREKQRTIWGYKILFLDVIFPQELDKVIFVDADQIVRTDMKELVDEDLDGKVYGFTPMCESREEMEGFRFWKQGYWKKVLGDQLKYHISALFVVDLKEFKKSQAGNKLRSHYQKLSSDSSSLANLDQDLPNNLQRMIPIHSLSQDWLWCETWCADEGIKRAKTIDLCNNPLTKEPKLERAKRQIPEWVKYDDEVSALVEKMREDMKEQELKEKLEQEERKRKEDERRDQASDDTDANNEIDNLFSYEDDDDGYYDEL</sequence>
<evidence type="ECO:0000259" key="11">
    <source>
        <dbReference type="Pfam" id="PF18404"/>
    </source>
</evidence>
<evidence type="ECO:0000313" key="12">
    <source>
        <dbReference type="EMBL" id="CAH2353376.1"/>
    </source>
</evidence>
<comment type="caution">
    <text evidence="12">The sequence shown here is derived from an EMBL/GenBank/DDBJ whole genome shotgun (WGS) entry which is preliminary data.</text>
</comment>
<evidence type="ECO:0000256" key="4">
    <source>
        <dbReference type="ARBA" id="ARBA00022824"/>
    </source>
</evidence>
<proteinExistence type="predicted"/>
<feature type="signal peptide" evidence="7">
    <location>
        <begin position="1"/>
        <end position="19"/>
    </location>
</feature>
<accession>A0A9P0QR37</accession>
<evidence type="ECO:0000256" key="2">
    <source>
        <dbReference type="ARBA" id="ARBA00004319"/>
    </source>
</evidence>
<dbReference type="Gene3D" id="3.90.550.10">
    <property type="entry name" value="Spore Coat Polysaccharide Biosynthesis Protein SpsA, Chain A"/>
    <property type="match status" value="1"/>
</dbReference>
<dbReference type="InterPro" id="IPR040497">
    <property type="entry name" value="Glyco_transf_24"/>
</dbReference>
<feature type="region of interest" description="Disordered" evidence="6">
    <location>
        <begin position="1457"/>
        <end position="1510"/>
    </location>
</feature>
<feature type="domain" description="UGGT thioredoxin-like" evidence="9">
    <location>
        <begin position="276"/>
        <end position="400"/>
    </location>
</feature>
<dbReference type="GO" id="GO:0036503">
    <property type="term" value="P:ERAD pathway"/>
    <property type="evidence" value="ECO:0007669"/>
    <property type="project" value="TreeGrafter"/>
</dbReference>
<dbReference type="PANTHER" id="PTHR11226">
    <property type="entry name" value="UDP-GLUCOSE GLYCOPROTEIN:GLUCOSYLTRANSFERASE"/>
    <property type="match status" value="1"/>
</dbReference>
<dbReference type="Proteomes" id="UP000837801">
    <property type="component" value="Unassembled WGS sequence"/>
</dbReference>
<dbReference type="InterPro" id="IPR040693">
    <property type="entry name" value="UGGT_TRXL_1"/>
</dbReference>
<dbReference type="GO" id="GO:0005788">
    <property type="term" value="C:endoplasmic reticulum lumen"/>
    <property type="evidence" value="ECO:0007669"/>
    <property type="project" value="UniProtKB-SubCell"/>
</dbReference>
<dbReference type="CDD" id="cd06432">
    <property type="entry name" value="GT8_HUGT1_C_like"/>
    <property type="match status" value="1"/>
</dbReference>
<name>A0A9P0QR37_9ASCO</name>
<dbReference type="GO" id="GO:0018279">
    <property type="term" value="P:protein N-linked glycosylation via asparagine"/>
    <property type="evidence" value="ECO:0007669"/>
    <property type="project" value="TreeGrafter"/>
</dbReference>
<evidence type="ECO:0000256" key="5">
    <source>
        <dbReference type="ARBA" id="ARBA00023180"/>
    </source>
</evidence>
<evidence type="ECO:0000259" key="9">
    <source>
        <dbReference type="Pfam" id="PF18401"/>
    </source>
</evidence>
<keyword evidence="3 7" id="KW-0732">Signal</keyword>
<evidence type="ECO:0000256" key="6">
    <source>
        <dbReference type="SAM" id="MobiDB-lite"/>
    </source>
</evidence>
<dbReference type="Pfam" id="PF18401">
    <property type="entry name" value="Thioredoxin_13"/>
    <property type="match status" value="1"/>
</dbReference>
<comment type="cofactor">
    <cofactor evidence="1">
        <name>Ca(2+)</name>
        <dbReference type="ChEBI" id="CHEBI:29108"/>
    </cofactor>
</comment>
<feature type="chain" id="PRO_5040444789" evidence="7">
    <location>
        <begin position="20"/>
        <end position="1510"/>
    </location>
</feature>
<dbReference type="Pfam" id="PF06427">
    <property type="entry name" value="UDP-g_GGTase"/>
    <property type="match status" value="1"/>
</dbReference>
<keyword evidence="13" id="KW-1185">Reference proteome</keyword>